<evidence type="ECO:0008006" key="4">
    <source>
        <dbReference type="Google" id="ProtNLM"/>
    </source>
</evidence>
<dbReference type="PANTHER" id="PTHR43298:SF2">
    <property type="entry name" value="FMN_FAD EXPORTER YEEO-RELATED"/>
    <property type="match status" value="1"/>
</dbReference>
<dbReference type="GO" id="GO:0005886">
    <property type="term" value="C:plasma membrane"/>
    <property type="evidence" value="ECO:0007669"/>
    <property type="project" value="TreeGrafter"/>
</dbReference>
<feature type="transmembrane region" description="Helical" evidence="2">
    <location>
        <begin position="182"/>
        <end position="203"/>
    </location>
</feature>
<dbReference type="NCBIfam" id="TIGR00797">
    <property type="entry name" value="matE"/>
    <property type="match status" value="1"/>
</dbReference>
<feature type="non-terminal residue" evidence="3">
    <location>
        <position position="376"/>
    </location>
</feature>
<accession>A0A382ETX7</accession>
<proteinExistence type="predicted"/>
<evidence type="ECO:0000313" key="3">
    <source>
        <dbReference type="EMBL" id="SVB53644.1"/>
    </source>
</evidence>
<evidence type="ECO:0000256" key="2">
    <source>
        <dbReference type="SAM" id="Phobius"/>
    </source>
</evidence>
<keyword evidence="2" id="KW-0472">Membrane</keyword>
<gene>
    <name evidence="3" type="ORF">METZ01_LOCUS206498</name>
</gene>
<dbReference type="AlphaFoldDB" id="A0A382ETX7"/>
<keyword evidence="2" id="KW-1133">Transmembrane helix</keyword>
<feature type="transmembrane region" description="Helical" evidence="2">
    <location>
        <begin position="17"/>
        <end position="37"/>
    </location>
</feature>
<evidence type="ECO:0000256" key="1">
    <source>
        <dbReference type="ARBA" id="ARBA00022448"/>
    </source>
</evidence>
<protein>
    <recommendedName>
        <fullName evidence="4">Polysaccharide biosynthesis protein C-terminal domain-containing protein</fullName>
    </recommendedName>
</protein>
<keyword evidence="1" id="KW-0813">Transport</keyword>
<dbReference type="InterPro" id="IPR050222">
    <property type="entry name" value="MATE_MdtK"/>
</dbReference>
<keyword evidence="2" id="KW-0812">Transmembrane</keyword>
<dbReference type="EMBL" id="UINC01046082">
    <property type="protein sequence ID" value="SVB53644.1"/>
    <property type="molecule type" value="Genomic_DNA"/>
</dbReference>
<dbReference type="GO" id="GO:0015297">
    <property type="term" value="F:antiporter activity"/>
    <property type="evidence" value="ECO:0007669"/>
    <property type="project" value="InterPro"/>
</dbReference>
<feature type="transmembrane region" description="Helical" evidence="2">
    <location>
        <begin position="271"/>
        <end position="294"/>
    </location>
</feature>
<dbReference type="InterPro" id="IPR002528">
    <property type="entry name" value="MATE_fam"/>
</dbReference>
<dbReference type="Pfam" id="PF01554">
    <property type="entry name" value="MatE"/>
    <property type="match status" value="2"/>
</dbReference>
<feature type="transmembrane region" description="Helical" evidence="2">
    <location>
        <begin position="58"/>
        <end position="80"/>
    </location>
</feature>
<dbReference type="CDD" id="cd13133">
    <property type="entry name" value="MATE_like_7"/>
    <property type="match status" value="1"/>
</dbReference>
<feature type="transmembrane region" description="Helical" evidence="2">
    <location>
        <begin position="351"/>
        <end position="373"/>
    </location>
</feature>
<feature type="transmembrane region" description="Helical" evidence="2">
    <location>
        <begin position="245"/>
        <end position="264"/>
    </location>
</feature>
<organism evidence="3">
    <name type="scientific">marine metagenome</name>
    <dbReference type="NCBI Taxonomy" id="408172"/>
    <lineage>
        <taxon>unclassified sequences</taxon>
        <taxon>metagenomes</taxon>
        <taxon>ecological metagenomes</taxon>
    </lineage>
</organism>
<feature type="transmembrane region" description="Helical" evidence="2">
    <location>
        <begin position="314"/>
        <end position="339"/>
    </location>
</feature>
<name>A0A382ETX7_9ZZZZ</name>
<dbReference type="GO" id="GO:0042910">
    <property type="term" value="F:xenobiotic transmembrane transporter activity"/>
    <property type="evidence" value="ECO:0007669"/>
    <property type="project" value="InterPro"/>
</dbReference>
<dbReference type="PANTHER" id="PTHR43298">
    <property type="entry name" value="MULTIDRUG RESISTANCE PROTEIN NORM-RELATED"/>
    <property type="match status" value="1"/>
</dbReference>
<sequence>MNVVDVAMVGRLGAKSLAAVGLGAVLIWTILSIGVAFRTGVQTVTARRYGQKRFSDCGLALNSGLALASIVGVIFSMMGYKMAGVAIRFLIDDPDVIPLAIVYTQWSFVGAACITIGYAFQGFYNGVERTRIHMEVTIVSNLLNIYLDAGLIFGNARLTEMLASSPVGDISFLSVLWSPFDFPALGVEGAAIATLCAAVWMIIHYTLRGFTQEFRTNYGTYKGGFSRETLKKEVEVAAPQGFQEVGVTIVYVLFFKIIGMIGTVEVAATEVVFTLAMASFLPAIGFGVACATLVGKALGEEDPERAAVSMLESVRWSVIFMGTMGILFLLFPRPILLIFTNDREVIEMGLVALRILGVVQFFDAVGMTLWFALSGA</sequence>
<feature type="transmembrane region" description="Helical" evidence="2">
    <location>
        <begin position="100"/>
        <end position="124"/>
    </location>
</feature>
<reference evidence="3" key="1">
    <citation type="submission" date="2018-05" db="EMBL/GenBank/DDBJ databases">
        <authorList>
            <person name="Lanie J.A."/>
            <person name="Ng W.-L."/>
            <person name="Kazmierczak K.M."/>
            <person name="Andrzejewski T.M."/>
            <person name="Davidsen T.M."/>
            <person name="Wayne K.J."/>
            <person name="Tettelin H."/>
            <person name="Glass J.I."/>
            <person name="Rusch D."/>
            <person name="Podicherti R."/>
            <person name="Tsui H.-C.T."/>
            <person name="Winkler M.E."/>
        </authorList>
    </citation>
    <scope>NUCLEOTIDE SEQUENCE</scope>
</reference>